<dbReference type="GO" id="GO:0016197">
    <property type="term" value="P:endosomal transport"/>
    <property type="evidence" value="ECO:0007669"/>
    <property type="project" value="TreeGrafter"/>
</dbReference>
<dbReference type="GO" id="GO:0005794">
    <property type="term" value="C:Golgi apparatus"/>
    <property type="evidence" value="ECO:0007669"/>
    <property type="project" value="TreeGrafter"/>
</dbReference>
<dbReference type="GO" id="GO:0006888">
    <property type="term" value="P:endoplasmic reticulum to Golgi vesicle-mediated transport"/>
    <property type="evidence" value="ECO:0007669"/>
    <property type="project" value="TreeGrafter"/>
</dbReference>
<name>A0A8S1C7E5_9INSE</name>
<accession>A0A8S1C7E5</accession>
<gene>
    <name evidence="3" type="ORF">CLODIP_2_CD03623</name>
</gene>
<dbReference type="OrthoDB" id="6357215at2759"/>
<dbReference type="InterPro" id="IPR029063">
    <property type="entry name" value="SAM-dependent_MTases_sf"/>
</dbReference>
<proteinExistence type="predicted"/>
<organism evidence="3 4">
    <name type="scientific">Cloeon dipterum</name>
    <dbReference type="NCBI Taxonomy" id="197152"/>
    <lineage>
        <taxon>Eukaryota</taxon>
        <taxon>Metazoa</taxon>
        <taxon>Ecdysozoa</taxon>
        <taxon>Arthropoda</taxon>
        <taxon>Hexapoda</taxon>
        <taxon>Insecta</taxon>
        <taxon>Pterygota</taxon>
        <taxon>Palaeoptera</taxon>
        <taxon>Ephemeroptera</taxon>
        <taxon>Pisciforma</taxon>
        <taxon>Baetidae</taxon>
        <taxon>Cloeon</taxon>
    </lineage>
</organism>
<evidence type="ECO:0000313" key="3">
    <source>
        <dbReference type="EMBL" id="CAB3364700.1"/>
    </source>
</evidence>
<dbReference type="GO" id="GO:0031902">
    <property type="term" value="C:late endosome membrane"/>
    <property type="evidence" value="ECO:0007669"/>
    <property type="project" value="TreeGrafter"/>
</dbReference>
<evidence type="ECO:0000313" key="4">
    <source>
        <dbReference type="Proteomes" id="UP000494165"/>
    </source>
</evidence>
<dbReference type="GO" id="GO:0005789">
    <property type="term" value="C:endoplasmic reticulum membrane"/>
    <property type="evidence" value="ECO:0007669"/>
    <property type="project" value="TreeGrafter"/>
</dbReference>
<dbReference type="AlphaFoldDB" id="A0A8S1C7E5"/>
<dbReference type="InterPro" id="IPR053202">
    <property type="entry name" value="EGF_Rcpt_Signaling_Reg"/>
</dbReference>
<keyword evidence="4" id="KW-1185">Reference proteome</keyword>
<reference evidence="3 4" key="1">
    <citation type="submission" date="2020-04" db="EMBL/GenBank/DDBJ databases">
        <authorList>
            <person name="Alioto T."/>
            <person name="Alioto T."/>
            <person name="Gomez Garrido J."/>
        </authorList>
    </citation>
    <scope>NUCLEOTIDE SEQUENCE [LARGE SCALE GENOMIC DNA]</scope>
</reference>
<dbReference type="PANTHER" id="PTHR34009:SF2">
    <property type="entry name" value="PROTEIN STAR"/>
    <property type="match status" value="1"/>
</dbReference>
<feature type="region of interest" description="Disordered" evidence="1">
    <location>
        <begin position="1"/>
        <end position="34"/>
    </location>
</feature>
<evidence type="ECO:0000259" key="2">
    <source>
        <dbReference type="Pfam" id="PF05050"/>
    </source>
</evidence>
<dbReference type="Pfam" id="PF05050">
    <property type="entry name" value="Methyltransf_21"/>
    <property type="match status" value="1"/>
</dbReference>
<feature type="compositionally biased region" description="Basic and acidic residues" evidence="1">
    <location>
        <begin position="13"/>
        <end position="34"/>
    </location>
</feature>
<dbReference type="Gene3D" id="3.40.50.150">
    <property type="entry name" value="Vaccinia Virus protein VP39"/>
    <property type="match status" value="1"/>
</dbReference>
<evidence type="ECO:0000256" key="1">
    <source>
        <dbReference type="SAM" id="MobiDB-lite"/>
    </source>
</evidence>
<dbReference type="Proteomes" id="UP000494165">
    <property type="component" value="Unassembled WGS sequence"/>
</dbReference>
<dbReference type="GO" id="GO:0005886">
    <property type="term" value="C:plasma membrane"/>
    <property type="evidence" value="ECO:0007669"/>
    <property type="project" value="TreeGrafter"/>
</dbReference>
<dbReference type="InterPro" id="IPR006342">
    <property type="entry name" value="FkbM_mtfrase"/>
</dbReference>
<dbReference type="EMBL" id="CADEPI010000017">
    <property type="protein sequence ID" value="CAB3364700.1"/>
    <property type="molecule type" value="Genomic_DNA"/>
</dbReference>
<dbReference type="PANTHER" id="PTHR34009">
    <property type="entry name" value="PROTEIN STAR"/>
    <property type="match status" value="1"/>
</dbReference>
<dbReference type="SUPFAM" id="SSF53335">
    <property type="entry name" value="S-adenosyl-L-methionine-dependent methyltransferases"/>
    <property type="match status" value="1"/>
</dbReference>
<comment type="caution">
    <text evidence="3">The sequence shown here is derived from an EMBL/GenBank/DDBJ whole genome shotgun (WGS) entry which is preliminary data.</text>
</comment>
<protein>
    <recommendedName>
        <fullName evidence="2">Methyltransferase FkbM domain-containing protein</fullName>
    </recommendedName>
</protein>
<feature type="domain" description="Methyltransferase FkbM" evidence="2">
    <location>
        <begin position="94"/>
        <end position="249"/>
    </location>
</feature>
<sequence length="265" mass="30426">MTKAGENQIKSSVLEKKQNDHDEQEERQKFDDLNGRGEQDELLLTYARDVMIEPSSRHVPYFMDDSSPRDFSGLNYNEIFSTLLKNKKNGFFVDCGAFDGEHGSVSMGFERDFNWTGLLVDAGPSGIQKIMMKSRKAWFAPTCMSTQRKSMIVTFEERGMQSRIAQGGSDHTGPVVRSLCLPFHTMMQAMGVSKVDLFNLDVEGMELPILKTIDFNLVPVDAMVIEHFNNNETVRNEIKRIMEENGFRFYLENTYDYLFIHSRVQ</sequence>